<dbReference type="PROSITE" id="PS51677">
    <property type="entry name" value="NODB"/>
    <property type="match status" value="1"/>
</dbReference>
<reference evidence="10 11" key="2">
    <citation type="submission" date="2016-08" db="EMBL/GenBank/DDBJ databases">
        <title>Pervasive Adenine N6-methylation of Active Genes in Fungi.</title>
        <authorList>
            <consortium name="DOE Joint Genome Institute"/>
            <person name="Mondo S.J."/>
            <person name="Dannebaum R.O."/>
            <person name="Kuo R.C."/>
            <person name="Labutti K."/>
            <person name="Haridas S."/>
            <person name="Kuo A."/>
            <person name="Salamov A."/>
            <person name="Ahrendt S.R."/>
            <person name="Lipzen A."/>
            <person name="Sullivan W."/>
            <person name="Andreopoulos W.B."/>
            <person name="Clum A."/>
            <person name="Lindquist E."/>
            <person name="Daum C."/>
            <person name="Ramamoorthy G.K."/>
            <person name="Gryganskyi A."/>
            <person name="Culley D."/>
            <person name="Magnuson J.K."/>
            <person name="James T.Y."/>
            <person name="O'Malley M.A."/>
            <person name="Stajich J.E."/>
            <person name="Spatafora J.W."/>
            <person name="Visel A."/>
            <person name="Grigoriev I.V."/>
        </authorList>
    </citation>
    <scope>NUCLEOTIDE SEQUENCE [LARGE SCALE GENOMIC DNA]</scope>
    <source>
        <strain evidence="10 11">S4</strain>
    </source>
</reference>
<keyword evidence="2" id="KW-0479">Metal-binding</keyword>
<dbReference type="AlphaFoldDB" id="A0A1Y1XCB0"/>
<proteinExistence type="predicted"/>
<evidence type="ECO:0000256" key="6">
    <source>
        <dbReference type="SAM" id="MobiDB-lite"/>
    </source>
</evidence>
<dbReference type="GO" id="GO:0016810">
    <property type="term" value="F:hydrolase activity, acting on carbon-nitrogen (but not peptide) bonds"/>
    <property type="evidence" value="ECO:0007669"/>
    <property type="project" value="InterPro"/>
</dbReference>
<comment type="caution">
    <text evidence="10">The sequence shown here is derived from an EMBL/GenBank/DDBJ whole genome shotgun (WGS) entry which is preliminary data.</text>
</comment>
<keyword evidence="3 8" id="KW-0732">Signal</keyword>
<dbReference type="Gene3D" id="3.20.20.370">
    <property type="entry name" value="Glycoside hydrolase/deacetylase"/>
    <property type="match status" value="1"/>
</dbReference>
<accession>A0A1Y1XCB0</accession>
<comment type="cofactor">
    <cofactor evidence="1">
        <name>Co(2+)</name>
        <dbReference type="ChEBI" id="CHEBI:48828"/>
    </cofactor>
</comment>
<keyword evidence="5" id="KW-0119">Carbohydrate metabolism</keyword>
<dbReference type="InterPro" id="IPR002509">
    <property type="entry name" value="NODB_dom"/>
</dbReference>
<feature type="compositionally biased region" description="Acidic residues" evidence="6">
    <location>
        <begin position="246"/>
        <end position="277"/>
    </location>
</feature>
<dbReference type="GO" id="GO:0005975">
    <property type="term" value="P:carbohydrate metabolic process"/>
    <property type="evidence" value="ECO:0007669"/>
    <property type="project" value="InterPro"/>
</dbReference>
<keyword evidence="4 10" id="KW-0378">Hydrolase</keyword>
<evidence type="ECO:0000256" key="3">
    <source>
        <dbReference type="ARBA" id="ARBA00022729"/>
    </source>
</evidence>
<dbReference type="Pfam" id="PF01522">
    <property type="entry name" value="Polysacc_deac_1"/>
    <property type="match status" value="1"/>
</dbReference>
<keyword evidence="11" id="KW-1185">Reference proteome</keyword>
<feature type="signal peptide" evidence="8">
    <location>
        <begin position="1"/>
        <end position="21"/>
    </location>
</feature>
<feature type="chain" id="PRO_5012869758" evidence="8">
    <location>
        <begin position="22"/>
        <end position="374"/>
    </location>
</feature>
<gene>
    <name evidence="10" type="ORF">BCR32DRAFT_266979</name>
</gene>
<dbReference type="PANTHER" id="PTHR46471:SF2">
    <property type="entry name" value="CHITIN DEACETYLASE-RELATED"/>
    <property type="match status" value="1"/>
</dbReference>
<feature type="domain" description="NodB homology" evidence="9">
    <location>
        <begin position="33"/>
        <end position="217"/>
    </location>
</feature>
<reference evidence="10 11" key="1">
    <citation type="submission" date="2016-08" db="EMBL/GenBank/DDBJ databases">
        <title>A Parts List for Fungal Cellulosomes Revealed by Comparative Genomics.</title>
        <authorList>
            <consortium name="DOE Joint Genome Institute"/>
            <person name="Haitjema C.H."/>
            <person name="Gilmore S.P."/>
            <person name="Henske J.K."/>
            <person name="Solomon K.V."/>
            <person name="De Groot R."/>
            <person name="Kuo A."/>
            <person name="Mondo S.J."/>
            <person name="Salamov A.A."/>
            <person name="Labutti K."/>
            <person name="Zhao Z."/>
            <person name="Chiniquy J."/>
            <person name="Barry K."/>
            <person name="Brewer H.M."/>
            <person name="Purvine S.O."/>
            <person name="Wright A.T."/>
            <person name="Boxma B."/>
            <person name="Van Alen T."/>
            <person name="Hackstein J.H."/>
            <person name="Baker S.E."/>
            <person name="Grigoriev I.V."/>
            <person name="O'Malley M.A."/>
        </authorList>
    </citation>
    <scope>NUCLEOTIDE SEQUENCE [LARGE SCALE GENOMIC DNA]</scope>
    <source>
        <strain evidence="10 11">S4</strain>
    </source>
</reference>
<dbReference type="CDD" id="cd10917">
    <property type="entry name" value="CE4_NodB_like_6s_7s"/>
    <property type="match status" value="1"/>
</dbReference>
<dbReference type="EMBL" id="MCFG01000073">
    <property type="protein sequence ID" value="ORX83421.1"/>
    <property type="molecule type" value="Genomic_DNA"/>
</dbReference>
<keyword evidence="7" id="KW-0472">Membrane</keyword>
<feature type="region of interest" description="Disordered" evidence="6">
    <location>
        <begin position="238"/>
        <end position="284"/>
    </location>
</feature>
<evidence type="ECO:0000259" key="9">
    <source>
        <dbReference type="PROSITE" id="PS51677"/>
    </source>
</evidence>
<dbReference type="InterPro" id="IPR011330">
    <property type="entry name" value="Glyco_hydro/deAcase_b/a-brl"/>
</dbReference>
<dbReference type="Proteomes" id="UP000193944">
    <property type="component" value="Unassembled WGS sequence"/>
</dbReference>
<protein>
    <submittedName>
        <fullName evidence="10">Glycoside hydrolase/deacetylase</fullName>
    </submittedName>
</protein>
<evidence type="ECO:0000256" key="5">
    <source>
        <dbReference type="ARBA" id="ARBA00023277"/>
    </source>
</evidence>
<organism evidence="10 11">
    <name type="scientific">Anaeromyces robustus</name>
    <dbReference type="NCBI Taxonomy" id="1754192"/>
    <lineage>
        <taxon>Eukaryota</taxon>
        <taxon>Fungi</taxon>
        <taxon>Fungi incertae sedis</taxon>
        <taxon>Chytridiomycota</taxon>
        <taxon>Chytridiomycota incertae sedis</taxon>
        <taxon>Neocallimastigomycetes</taxon>
        <taxon>Neocallimastigales</taxon>
        <taxon>Neocallimastigaceae</taxon>
        <taxon>Anaeromyces</taxon>
    </lineage>
</organism>
<evidence type="ECO:0000313" key="11">
    <source>
        <dbReference type="Proteomes" id="UP000193944"/>
    </source>
</evidence>
<sequence length="374" mass="42923">MNYRFKYIFLIFVIILNAVQAIIKTFDHCINTRNIVLTFSNGPNLGYTNKLLDILDEENIKATFFINSTINENNGISTNTDAKKIIKREYDSGHIIGSQIFIHDDTSNLEDEIKKLNNVIKNIIGVKPTFFRSANGEYNNNILQILEKCNMNANILWNLDSDKISEKSNIFEQYKNFLGNLNPDSFIIVNSDIQNDLTLVNLKNIITYIKSLGYTFISLDECIGLSPYQKVEYTNKKNDSNIDKGEEGEDEEGEDEDREDEENEEYGDDEAEDEDESKDLIKRSDIDNDDDEYTVICYVVDEDETSVVSTPSETENRNGTEKATDIGNNNEENNNNYNGVTNGRSRINSFNYIFMILLISFLFFIIISFTFTTN</sequence>
<feature type="compositionally biased region" description="Basic and acidic residues" evidence="6">
    <location>
        <begin position="314"/>
        <end position="324"/>
    </location>
</feature>
<evidence type="ECO:0000256" key="8">
    <source>
        <dbReference type="SAM" id="SignalP"/>
    </source>
</evidence>
<keyword evidence="7" id="KW-0812">Transmembrane</keyword>
<feature type="compositionally biased region" description="Low complexity" evidence="6">
    <location>
        <begin position="328"/>
        <end position="337"/>
    </location>
</feature>
<evidence type="ECO:0000313" key="10">
    <source>
        <dbReference type="EMBL" id="ORX83421.1"/>
    </source>
</evidence>
<dbReference type="GO" id="GO:0046872">
    <property type="term" value="F:metal ion binding"/>
    <property type="evidence" value="ECO:0007669"/>
    <property type="project" value="UniProtKB-KW"/>
</dbReference>
<dbReference type="PANTHER" id="PTHR46471">
    <property type="entry name" value="CHITIN DEACETYLASE"/>
    <property type="match status" value="1"/>
</dbReference>
<evidence type="ECO:0000256" key="7">
    <source>
        <dbReference type="SAM" id="Phobius"/>
    </source>
</evidence>
<feature type="transmembrane region" description="Helical" evidence="7">
    <location>
        <begin position="352"/>
        <end position="371"/>
    </location>
</feature>
<dbReference type="SUPFAM" id="SSF88713">
    <property type="entry name" value="Glycoside hydrolase/deacetylase"/>
    <property type="match status" value="1"/>
</dbReference>
<evidence type="ECO:0000256" key="1">
    <source>
        <dbReference type="ARBA" id="ARBA00001941"/>
    </source>
</evidence>
<feature type="region of interest" description="Disordered" evidence="6">
    <location>
        <begin position="305"/>
        <end position="337"/>
    </location>
</feature>
<dbReference type="OrthoDB" id="5547340at2759"/>
<evidence type="ECO:0000256" key="4">
    <source>
        <dbReference type="ARBA" id="ARBA00022801"/>
    </source>
</evidence>
<name>A0A1Y1XCB0_9FUNG</name>
<keyword evidence="7" id="KW-1133">Transmembrane helix</keyword>
<evidence type="ECO:0000256" key="2">
    <source>
        <dbReference type="ARBA" id="ARBA00022723"/>
    </source>
</evidence>